<accession>A0ABD2PTY2</accession>
<dbReference type="PANTHER" id="PTHR20940:SF1">
    <property type="entry name" value="CIBOULOT, ISOFORM A"/>
    <property type="match status" value="1"/>
</dbReference>
<dbReference type="EMBL" id="JBJKFK010002557">
    <property type="protein sequence ID" value="KAL3310928.1"/>
    <property type="molecule type" value="Genomic_DNA"/>
</dbReference>
<dbReference type="SMART" id="SM00152">
    <property type="entry name" value="THY"/>
    <property type="match status" value="2"/>
</dbReference>
<reference evidence="5 6" key="1">
    <citation type="submission" date="2024-11" db="EMBL/GenBank/DDBJ databases">
        <title>Adaptive evolution of stress response genes in parasites aligns with host niche diversity.</title>
        <authorList>
            <person name="Hahn C."/>
            <person name="Resl P."/>
        </authorList>
    </citation>
    <scope>NUCLEOTIDE SEQUENCE [LARGE SCALE GENOMIC DNA]</scope>
    <source>
        <strain evidence="5">EGGRZ-B1_66</strain>
        <tissue evidence="5">Body</tissue>
    </source>
</reference>
<evidence type="ECO:0000256" key="3">
    <source>
        <dbReference type="ARBA" id="ARBA00022490"/>
    </source>
</evidence>
<dbReference type="PANTHER" id="PTHR20940">
    <property type="entry name" value="TETRA THYMOSIN"/>
    <property type="match status" value="1"/>
</dbReference>
<sequence length="93" mass="10387">MSEQPKPTAVLQDIAAFDAKKLNSVTPEEKVVLPSSDRESLFFSDMTQFLEIAQEKVMEQIANPETIQLKHTETVEKNVLPTKEDIQAEKAAA</sequence>
<evidence type="ECO:0000256" key="2">
    <source>
        <dbReference type="ARBA" id="ARBA00009511"/>
    </source>
</evidence>
<dbReference type="InterPro" id="IPR038386">
    <property type="entry name" value="Beta-thymosin_sf"/>
</dbReference>
<comment type="subcellular location">
    <subcellularLocation>
        <location evidence="1">Cytoplasm</location>
        <location evidence="1">Cytoskeleton</location>
    </subcellularLocation>
</comment>
<keyword evidence="4" id="KW-0206">Cytoskeleton</keyword>
<evidence type="ECO:0000313" key="6">
    <source>
        <dbReference type="Proteomes" id="UP001626550"/>
    </source>
</evidence>
<name>A0ABD2PTY2_9PLAT</name>
<evidence type="ECO:0000256" key="1">
    <source>
        <dbReference type="ARBA" id="ARBA00004245"/>
    </source>
</evidence>
<gene>
    <name evidence="5" type="ORF">Ciccas_010501</name>
</gene>
<dbReference type="AlphaFoldDB" id="A0ABD2PTY2"/>
<dbReference type="InterPro" id="IPR001152">
    <property type="entry name" value="Beta-thymosin"/>
</dbReference>
<protein>
    <submittedName>
        <fullName evidence="5">Uncharacterized protein</fullName>
    </submittedName>
</protein>
<evidence type="ECO:0000313" key="5">
    <source>
        <dbReference type="EMBL" id="KAL3310928.1"/>
    </source>
</evidence>
<dbReference type="Pfam" id="PF01290">
    <property type="entry name" value="Thymosin"/>
    <property type="match status" value="1"/>
</dbReference>
<evidence type="ECO:0000256" key="4">
    <source>
        <dbReference type="ARBA" id="ARBA00023212"/>
    </source>
</evidence>
<keyword evidence="3" id="KW-0963">Cytoplasm</keyword>
<keyword evidence="6" id="KW-1185">Reference proteome</keyword>
<dbReference type="Proteomes" id="UP001626550">
    <property type="component" value="Unassembled WGS sequence"/>
</dbReference>
<comment type="caution">
    <text evidence="5">The sequence shown here is derived from an EMBL/GenBank/DDBJ whole genome shotgun (WGS) entry which is preliminary data.</text>
</comment>
<dbReference type="GO" id="GO:0005856">
    <property type="term" value="C:cytoskeleton"/>
    <property type="evidence" value="ECO:0007669"/>
    <property type="project" value="UniProtKB-SubCell"/>
</dbReference>
<comment type="similarity">
    <text evidence="2">Belongs to the thymosin beta family.</text>
</comment>
<organism evidence="5 6">
    <name type="scientific">Cichlidogyrus casuarinus</name>
    <dbReference type="NCBI Taxonomy" id="1844966"/>
    <lineage>
        <taxon>Eukaryota</taxon>
        <taxon>Metazoa</taxon>
        <taxon>Spiralia</taxon>
        <taxon>Lophotrochozoa</taxon>
        <taxon>Platyhelminthes</taxon>
        <taxon>Monogenea</taxon>
        <taxon>Monopisthocotylea</taxon>
        <taxon>Dactylogyridea</taxon>
        <taxon>Ancyrocephalidae</taxon>
        <taxon>Cichlidogyrus</taxon>
    </lineage>
</organism>
<proteinExistence type="inferred from homology"/>
<dbReference type="Gene3D" id="1.20.5.520">
    <property type="entry name" value="Single helix bin"/>
    <property type="match status" value="2"/>
</dbReference>